<dbReference type="EC" id="2.7.13.3" evidence="2"/>
<dbReference type="EMBL" id="KV417514">
    <property type="protein sequence ID" value="KZP26471.1"/>
    <property type="molecule type" value="Genomic_DNA"/>
</dbReference>
<evidence type="ECO:0000259" key="9">
    <source>
        <dbReference type="PROSITE" id="PS50110"/>
    </source>
</evidence>
<reference evidence="10 11" key="1">
    <citation type="journal article" date="2016" name="Mol. Biol. Evol.">
        <title>Comparative Genomics of Early-Diverging Mushroom-Forming Fungi Provides Insights into the Origins of Lignocellulose Decay Capabilities.</title>
        <authorList>
            <person name="Nagy L.G."/>
            <person name="Riley R."/>
            <person name="Tritt A."/>
            <person name="Adam C."/>
            <person name="Daum C."/>
            <person name="Floudas D."/>
            <person name="Sun H."/>
            <person name="Yadav J.S."/>
            <person name="Pangilinan J."/>
            <person name="Larsson K.H."/>
            <person name="Matsuura K."/>
            <person name="Barry K."/>
            <person name="Labutti K."/>
            <person name="Kuo R."/>
            <person name="Ohm R.A."/>
            <person name="Bhattacharya S.S."/>
            <person name="Shirouzu T."/>
            <person name="Yoshinaga Y."/>
            <person name="Martin F.M."/>
            <person name="Grigoriev I.V."/>
            <person name="Hibbett D.S."/>
        </authorList>
    </citation>
    <scope>NUCLEOTIDE SEQUENCE [LARGE SCALE GENOMIC DNA]</scope>
    <source>
        <strain evidence="10 11">CBS 109695</strain>
    </source>
</reference>
<feature type="region of interest" description="Disordered" evidence="7">
    <location>
        <begin position="23"/>
        <end position="42"/>
    </location>
</feature>
<keyword evidence="3 6" id="KW-0597">Phosphoprotein</keyword>
<evidence type="ECO:0000259" key="8">
    <source>
        <dbReference type="PROSITE" id="PS50109"/>
    </source>
</evidence>
<dbReference type="SMART" id="SM00448">
    <property type="entry name" value="REC"/>
    <property type="match status" value="1"/>
</dbReference>
<dbReference type="FunFam" id="1.10.287.130:FF:000023">
    <property type="entry name" value="Sensor histidine kinase/response regulator, putative"/>
    <property type="match status" value="1"/>
</dbReference>
<dbReference type="InterPro" id="IPR036097">
    <property type="entry name" value="HisK_dim/P_sf"/>
</dbReference>
<dbReference type="Pfam" id="PF00512">
    <property type="entry name" value="HisKA"/>
    <property type="match status" value="1"/>
</dbReference>
<accession>A0A166PUU0</accession>
<feature type="region of interest" description="Disordered" evidence="7">
    <location>
        <begin position="709"/>
        <end position="729"/>
    </location>
</feature>
<feature type="compositionally biased region" description="Low complexity" evidence="7">
    <location>
        <begin position="481"/>
        <end position="495"/>
    </location>
</feature>
<dbReference type="PANTHER" id="PTHR43047">
    <property type="entry name" value="TWO-COMPONENT HISTIDINE PROTEIN KINASE"/>
    <property type="match status" value="1"/>
</dbReference>
<dbReference type="Pfam" id="PF00072">
    <property type="entry name" value="Response_reg"/>
    <property type="match status" value="1"/>
</dbReference>
<dbReference type="GO" id="GO:0005886">
    <property type="term" value="C:plasma membrane"/>
    <property type="evidence" value="ECO:0007669"/>
    <property type="project" value="TreeGrafter"/>
</dbReference>
<evidence type="ECO:0000256" key="6">
    <source>
        <dbReference type="PROSITE-ProRule" id="PRU00169"/>
    </source>
</evidence>
<feature type="domain" description="Histidine kinase" evidence="8">
    <location>
        <begin position="581"/>
        <end position="880"/>
    </location>
</feature>
<dbReference type="InterPro" id="IPR004358">
    <property type="entry name" value="Sig_transdc_His_kin-like_C"/>
</dbReference>
<dbReference type="PRINTS" id="PR00344">
    <property type="entry name" value="BCTRLSENSOR"/>
</dbReference>
<dbReference type="InterPro" id="IPR003661">
    <property type="entry name" value="HisK_dim/P_dom"/>
</dbReference>
<dbReference type="SUPFAM" id="SSF55781">
    <property type="entry name" value="GAF domain-like"/>
    <property type="match status" value="1"/>
</dbReference>
<evidence type="ECO:0000256" key="2">
    <source>
        <dbReference type="ARBA" id="ARBA00012438"/>
    </source>
</evidence>
<evidence type="ECO:0000256" key="1">
    <source>
        <dbReference type="ARBA" id="ARBA00000085"/>
    </source>
</evidence>
<dbReference type="PROSITE" id="PS50110">
    <property type="entry name" value="RESPONSE_REGULATORY"/>
    <property type="match status" value="1"/>
</dbReference>
<feature type="region of interest" description="Disordered" evidence="7">
    <location>
        <begin position="444"/>
        <end position="495"/>
    </location>
</feature>
<dbReference type="FunFam" id="3.30.450.40:FF:000083">
    <property type="entry name" value="Sensor histidine kinase/response regulator, putative (AFU_orthologue AFUA_4G00660)"/>
    <property type="match status" value="1"/>
</dbReference>
<dbReference type="OrthoDB" id="21225at2759"/>
<feature type="region of interest" description="Disordered" evidence="7">
    <location>
        <begin position="1037"/>
        <end position="1067"/>
    </location>
</feature>
<dbReference type="PANTHER" id="PTHR43047:SF72">
    <property type="entry name" value="OSMOSENSING HISTIDINE PROTEIN KINASE SLN1"/>
    <property type="match status" value="1"/>
</dbReference>
<evidence type="ECO:0000256" key="3">
    <source>
        <dbReference type="ARBA" id="ARBA00022553"/>
    </source>
</evidence>
<dbReference type="SUPFAM" id="SSF55874">
    <property type="entry name" value="ATPase domain of HSP90 chaperone/DNA topoisomerase II/histidine kinase"/>
    <property type="match status" value="1"/>
</dbReference>
<dbReference type="PROSITE" id="PS50109">
    <property type="entry name" value="HIS_KIN"/>
    <property type="match status" value="1"/>
</dbReference>
<comment type="catalytic activity">
    <reaction evidence="1">
        <text>ATP + protein L-histidine = ADP + protein N-phospho-L-histidine.</text>
        <dbReference type="EC" id="2.7.13.3"/>
    </reaction>
</comment>
<dbReference type="AlphaFoldDB" id="A0A166PUU0"/>
<evidence type="ECO:0000256" key="7">
    <source>
        <dbReference type="SAM" id="MobiDB-lite"/>
    </source>
</evidence>
<evidence type="ECO:0000313" key="10">
    <source>
        <dbReference type="EMBL" id="KZP26471.1"/>
    </source>
</evidence>
<dbReference type="InterPro" id="IPR036890">
    <property type="entry name" value="HATPase_C_sf"/>
</dbReference>
<dbReference type="GO" id="GO:0000155">
    <property type="term" value="F:phosphorelay sensor kinase activity"/>
    <property type="evidence" value="ECO:0007669"/>
    <property type="project" value="InterPro"/>
</dbReference>
<dbReference type="SMART" id="SM00387">
    <property type="entry name" value="HATPase_c"/>
    <property type="match status" value="1"/>
</dbReference>
<dbReference type="Gene3D" id="3.30.450.40">
    <property type="match status" value="1"/>
</dbReference>
<proteinExistence type="predicted"/>
<dbReference type="CDD" id="cd00082">
    <property type="entry name" value="HisKA"/>
    <property type="match status" value="1"/>
</dbReference>
<dbReference type="InterPro" id="IPR029016">
    <property type="entry name" value="GAF-like_dom_sf"/>
</dbReference>
<evidence type="ECO:0000313" key="11">
    <source>
        <dbReference type="Proteomes" id="UP000076532"/>
    </source>
</evidence>
<feature type="compositionally biased region" description="Low complexity" evidence="7">
    <location>
        <begin position="451"/>
        <end position="464"/>
    </location>
</feature>
<feature type="modified residue" description="4-aspartylphosphate" evidence="6">
    <location>
        <position position="1142"/>
    </location>
</feature>
<dbReference type="GO" id="GO:0009927">
    <property type="term" value="F:histidine phosphotransfer kinase activity"/>
    <property type="evidence" value="ECO:0007669"/>
    <property type="project" value="TreeGrafter"/>
</dbReference>
<sequence>MMPDIDPSTSLWTSSEVADQSLSILTDSPYTHPTPESKPSEQLRARELLRYYTPPSPQKPEVVLPLSTPDLEDGPPLASMTTDVQVPYVAPENRPIGGGGVVMKSSEDPALTAFAQLLALKLNCERSMVSFIDRTKQYVVAEATRTLSITEPMQHSMHHAPDGLWLGCETISPEGGICVNTIQLYPDIDPARDSENNLDVSSEAFTILEIPDLSLDPRFRARDYVVNCPNLRFYAGTPLRTRRGYNIGSLCIVDSSPRTLTEDERKTLGRMGKLVMQHLEMSMERKALRRNQRMAECLGRFVAGKYFEPAVGAAEQRHSMPPPDQLKTLKDTFSRASELIRDALRGDGVVFVDADKVYDTNSFSSSRGRGARMGGQTKTGILGWSCEIEWDETGVADREDEEGKKEDMQMPGVLRDRGIVPSDGIIQQMLELYPSGTILCFDEPTARSRSESQQSQSQSQSQSSTADFHTAPNSPPPPNISPNASPSVSPSDSQNQLNEDELIFKAVQDFLPHATSVLFVPLCHFGGKPYAASFSWVRDKRRVFSNDELMYMRGFMNSIMAEVSRLSTISADKAKGEFISSISHELRSPLHGVLASAEFLADTSLNAFQRNFVETVESCGRMLLDTINHVLDFRKLDSLMQSSRNASGDLVNLDREGGGDAELLLAEERRTPSYGAVVSPVEAVDVGAIAEQVVESVYSGYEYKGMSSTAASSQDETRASGRTGLFNNNSGLSDGSEKLHLDGENVTVILDIDKREDWTFISQPGAIRRILMNIFANALKYTDKGWVRVHLEAHDLPSDPDGTEKSRVTFTVSDSGRGISREFLKTKLFIPFSQEDALMNGTGLGMSIVRQIVEILGGDVEVKSHVNVGTEVSVILVLKRPPRADADASAELSLIQQTRRLTEGKTVSLRGFDDLKSLEHSSLHDGLASLRGSIVRYARDWFGMTVSHGTLDHPISDVILANETPDIVQYLEKHAPVSSELPRPLLVLCSNVSRYRTSYAASGELFDFASKPCGPLKLAKALRICLERAERNPTSFPIPRPTLALVSPPQPTNGARPQPPTVRSTMDEHAPLPISPPVTADSAPKEQLKPHVLIVEDNPINLMLLATFLKKKKYPYTKAENGLLGVQAVQARPGNFDVILMDLQMPVMSGLEAIRIIRQLEVDNPHTMKRSRIIALTGLAGNDNMDEAYEAGVDLFLTKPVTFKTVDEELDRWKVQAKRANAEYFPMAKVNGSECV</sequence>
<dbReference type="InterPro" id="IPR001789">
    <property type="entry name" value="Sig_transdc_resp-reg_receiver"/>
</dbReference>
<keyword evidence="5" id="KW-0418">Kinase</keyword>
<dbReference type="Proteomes" id="UP000076532">
    <property type="component" value="Unassembled WGS sequence"/>
</dbReference>
<evidence type="ECO:0000256" key="5">
    <source>
        <dbReference type="ARBA" id="ARBA00022777"/>
    </source>
</evidence>
<organism evidence="10 11">
    <name type="scientific">Athelia psychrophila</name>
    <dbReference type="NCBI Taxonomy" id="1759441"/>
    <lineage>
        <taxon>Eukaryota</taxon>
        <taxon>Fungi</taxon>
        <taxon>Dikarya</taxon>
        <taxon>Basidiomycota</taxon>
        <taxon>Agaricomycotina</taxon>
        <taxon>Agaricomycetes</taxon>
        <taxon>Agaricomycetidae</taxon>
        <taxon>Atheliales</taxon>
        <taxon>Atheliaceae</taxon>
        <taxon>Athelia</taxon>
    </lineage>
</organism>
<dbReference type="SUPFAM" id="SSF52172">
    <property type="entry name" value="CheY-like"/>
    <property type="match status" value="1"/>
</dbReference>
<evidence type="ECO:0000256" key="4">
    <source>
        <dbReference type="ARBA" id="ARBA00022679"/>
    </source>
</evidence>
<dbReference type="InterPro" id="IPR003594">
    <property type="entry name" value="HATPase_dom"/>
</dbReference>
<dbReference type="InterPro" id="IPR005467">
    <property type="entry name" value="His_kinase_dom"/>
</dbReference>
<dbReference type="Gene3D" id="3.30.565.10">
    <property type="entry name" value="Histidine kinase-like ATPase, C-terminal domain"/>
    <property type="match status" value="1"/>
</dbReference>
<name>A0A166PUU0_9AGAM</name>
<dbReference type="SMART" id="SM00388">
    <property type="entry name" value="HisKA"/>
    <property type="match status" value="1"/>
</dbReference>
<dbReference type="STRING" id="436010.A0A166PUU0"/>
<feature type="domain" description="Response regulatory" evidence="9">
    <location>
        <begin position="1091"/>
        <end position="1214"/>
    </location>
</feature>
<gene>
    <name evidence="10" type="ORF">FIBSPDRAFT_1040736</name>
</gene>
<dbReference type="Gene3D" id="3.40.50.2300">
    <property type="match status" value="1"/>
</dbReference>
<dbReference type="SUPFAM" id="SSF47384">
    <property type="entry name" value="Homodimeric domain of signal transducing histidine kinase"/>
    <property type="match status" value="1"/>
</dbReference>
<dbReference type="Pfam" id="PF02518">
    <property type="entry name" value="HATPase_c"/>
    <property type="match status" value="1"/>
</dbReference>
<dbReference type="CDD" id="cd17546">
    <property type="entry name" value="REC_hyHK_CKI1_RcsC-like"/>
    <property type="match status" value="1"/>
</dbReference>
<protein>
    <recommendedName>
        <fullName evidence="2">histidine kinase</fullName>
        <ecNumber evidence="2">2.7.13.3</ecNumber>
    </recommendedName>
</protein>
<dbReference type="Gene3D" id="1.10.287.130">
    <property type="match status" value="1"/>
</dbReference>
<dbReference type="InterPro" id="IPR011006">
    <property type="entry name" value="CheY-like_superfamily"/>
</dbReference>
<keyword evidence="4" id="KW-0808">Transferase</keyword>
<keyword evidence="11" id="KW-1185">Reference proteome</keyword>